<feature type="compositionally biased region" description="Polar residues" evidence="1">
    <location>
        <begin position="187"/>
        <end position="199"/>
    </location>
</feature>
<organism evidence="2 3">
    <name type="scientific">Thermasporomyces composti</name>
    <dbReference type="NCBI Taxonomy" id="696763"/>
    <lineage>
        <taxon>Bacteria</taxon>
        <taxon>Bacillati</taxon>
        <taxon>Actinomycetota</taxon>
        <taxon>Actinomycetes</taxon>
        <taxon>Propionibacteriales</taxon>
        <taxon>Nocardioidaceae</taxon>
        <taxon>Thermasporomyces</taxon>
    </lineage>
</organism>
<reference evidence="2 3" key="1">
    <citation type="submission" date="2018-08" db="EMBL/GenBank/DDBJ databases">
        <title>Sequencing the genomes of 1000 actinobacteria strains.</title>
        <authorList>
            <person name="Klenk H.-P."/>
        </authorList>
    </citation>
    <scope>NUCLEOTIDE SEQUENCE [LARGE SCALE GENOMIC DNA]</scope>
    <source>
        <strain evidence="2 3">DSM 22891</strain>
    </source>
</reference>
<dbReference type="RefSeq" id="WP_115849747.1">
    <property type="nucleotide sequence ID" value="NZ_QTUC01000001.1"/>
</dbReference>
<feature type="compositionally biased region" description="Low complexity" evidence="1">
    <location>
        <begin position="170"/>
        <end position="186"/>
    </location>
</feature>
<feature type="region of interest" description="Disordered" evidence="1">
    <location>
        <begin position="120"/>
        <end position="208"/>
    </location>
</feature>
<feature type="compositionally biased region" description="Low complexity" evidence="1">
    <location>
        <begin position="147"/>
        <end position="163"/>
    </location>
</feature>
<evidence type="ECO:0000313" key="3">
    <source>
        <dbReference type="Proteomes" id="UP000256485"/>
    </source>
</evidence>
<sequence>MPRNSRKSFTEPNPLYVLAGAGDLAVEKLRELSRMASDTIGSLESADPVAVSDRVQQTIEARADAIARTIRTASLDLRTQARDMAEKAQSAFYTIWIQAGDTYDTLARRGKNVVIRLRQDGAAANGRRPASTRGRKTATSRSRKSTTTRGKTTTARGRTNASTTRKRAASGRSRSSSSASRKSSGSMATTGVNNTTVTSLMDAGTGVS</sequence>
<proteinExistence type="predicted"/>
<gene>
    <name evidence="2" type="ORF">DFJ64_1455</name>
</gene>
<accession>A0A3D9V3F7</accession>
<feature type="compositionally biased region" description="Basic residues" evidence="1">
    <location>
        <begin position="133"/>
        <end position="146"/>
    </location>
</feature>
<dbReference type="AlphaFoldDB" id="A0A3D9V3F7"/>
<dbReference type="Proteomes" id="UP000256485">
    <property type="component" value="Unassembled WGS sequence"/>
</dbReference>
<dbReference type="OrthoDB" id="3539443at2"/>
<keyword evidence="3" id="KW-1185">Reference proteome</keyword>
<name>A0A3D9V3F7_THECX</name>
<comment type="caution">
    <text evidence="2">The sequence shown here is derived from an EMBL/GenBank/DDBJ whole genome shotgun (WGS) entry which is preliminary data.</text>
</comment>
<evidence type="ECO:0000313" key="2">
    <source>
        <dbReference type="EMBL" id="REF36057.1"/>
    </source>
</evidence>
<dbReference type="EMBL" id="QTUC01000001">
    <property type="protein sequence ID" value="REF36057.1"/>
    <property type="molecule type" value="Genomic_DNA"/>
</dbReference>
<protein>
    <submittedName>
        <fullName evidence="2">Uncharacterized protein</fullName>
    </submittedName>
</protein>
<evidence type="ECO:0000256" key="1">
    <source>
        <dbReference type="SAM" id="MobiDB-lite"/>
    </source>
</evidence>